<evidence type="ECO:0000313" key="13">
    <source>
        <dbReference type="Proteomes" id="UP001152300"/>
    </source>
</evidence>
<dbReference type="AlphaFoldDB" id="A0A9X0DE38"/>
<dbReference type="GO" id="GO:0004558">
    <property type="term" value="F:alpha-1,4-glucosidase activity"/>
    <property type="evidence" value="ECO:0007669"/>
    <property type="project" value="UniProtKB-EC"/>
</dbReference>
<dbReference type="InterPro" id="IPR000322">
    <property type="entry name" value="Glyco_hydro_31_TIM"/>
</dbReference>
<dbReference type="InterPro" id="IPR017853">
    <property type="entry name" value="GH"/>
</dbReference>
<dbReference type="Gene3D" id="3.20.20.80">
    <property type="entry name" value="Glycosidases"/>
    <property type="match status" value="2"/>
</dbReference>
<gene>
    <name evidence="12" type="ORF">OCU04_012386</name>
</gene>
<keyword evidence="9" id="KW-0472">Membrane</keyword>
<dbReference type="PANTHER" id="PTHR22762:SF133">
    <property type="entry name" value="P-TYPE DOMAIN-CONTAINING PROTEIN"/>
    <property type="match status" value="1"/>
</dbReference>
<dbReference type="Pfam" id="PF01055">
    <property type="entry name" value="Glyco_hydro_31_2nd"/>
    <property type="match status" value="1"/>
</dbReference>
<dbReference type="EC" id="3.2.1.20" evidence="3"/>
<dbReference type="EMBL" id="JAPEIS010000016">
    <property type="protein sequence ID" value="KAJ8058187.1"/>
    <property type="molecule type" value="Genomic_DNA"/>
</dbReference>
<feature type="transmembrane region" description="Helical" evidence="9">
    <location>
        <begin position="84"/>
        <end position="101"/>
    </location>
</feature>
<evidence type="ECO:0000259" key="10">
    <source>
        <dbReference type="Pfam" id="PF01055"/>
    </source>
</evidence>
<comment type="catalytic activity">
    <reaction evidence="1">
        <text>Hydrolysis of terminal, non-reducing (1-&gt;4)-linked alpha-D-glucose residues with release of alpha-D-glucose.</text>
        <dbReference type="EC" id="3.2.1.20"/>
    </reaction>
</comment>
<dbReference type="Proteomes" id="UP001152300">
    <property type="component" value="Unassembled WGS sequence"/>
</dbReference>
<dbReference type="FunFam" id="2.60.40.1760:FF:000005">
    <property type="entry name" value="Putative alpha-glucosidase AgdA"/>
    <property type="match status" value="1"/>
</dbReference>
<dbReference type="InterPro" id="IPR030459">
    <property type="entry name" value="Glyco_hydro_31_CS"/>
</dbReference>
<evidence type="ECO:0000256" key="3">
    <source>
        <dbReference type="ARBA" id="ARBA00012741"/>
    </source>
</evidence>
<dbReference type="InterPro" id="IPR048395">
    <property type="entry name" value="Glyco_hydro_31_C"/>
</dbReference>
<evidence type="ECO:0000256" key="6">
    <source>
        <dbReference type="ARBA" id="ARBA00023180"/>
    </source>
</evidence>
<keyword evidence="6" id="KW-0325">Glycoprotein</keyword>
<feature type="transmembrane region" description="Helical" evidence="9">
    <location>
        <begin position="53"/>
        <end position="72"/>
    </location>
</feature>
<evidence type="ECO:0000256" key="2">
    <source>
        <dbReference type="ARBA" id="ARBA00007806"/>
    </source>
</evidence>
<dbReference type="Gene3D" id="2.60.40.1760">
    <property type="entry name" value="glycosyl hydrolase (family 31)"/>
    <property type="match status" value="1"/>
</dbReference>
<keyword evidence="4" id="KW-0732">Signal</keyword>
<dbReference type="SUPFAM" id="SSF51011">
    <property type="entry name" value="Glycosyl hydrolase domain"/>
    <property type="match status" value="1"/>
</dbReference>
<comment type="similarity">
    <text evidence="2 8">Belongs to the glycosyl hydrolase 31 family.</text>
</comment>
<dbReference type="SUPFAM" id="SSF74650">
    <property type="entry name" value="Galactose mutarotase-like"/>
    <property type="match status" value="1"/>
</dbReference>
<feature type="domain" description="Glycosyl hydrolase family 31 C-terminal" evidence="11">
    <location>
        <begin position="853"/>
        <end position="945"/>
    </location>
</feature>
<dbReference type="PROSITE" id="PS00129">
    <property type="entry name" value="GLYCOSYL_HYDROL_F31_1"/>
    <property type="match status" value="1"/>
</dbReference>
<keyword evidence="13" id="KW-1185">Reference proteome</keyword>
<dbReference type="InterPro" id="IPR030458">
    <property type="entry name" value="Glyco_hydro_31_AS"/>
</dbReference>
<keyword evidence="9" id="KW-0812">Transmembrane</keyword>
<dbReference type="PANTHER" id="PTHR22762">
    <property type="entry name" value="ALPHA-GLUCOSIDASE"/>
    <property type="match status" value="1"/>
</dbReference>
<evidence type="ECO:0000313" key="12">
    <source>
        <dbReference type="EMBL" id="KAJ8058187.1"/>
    </source>
</evidence>
<protein>
    <recommendedName>
        <fullName evidence="3">alpha-glucosidase</fullName>
        <ecNumber evidence="3">3.2.1.20</ecNumber>
    </recommendedName>
</protein>
<proteinExistence type="inferred from homology"/>
<evidence type="ECO:0000256" key="7">
    <source>
        <dbReference type="ARBA" id="ARBA00023295"/>
    </source>
</evidence>
<dbReference type="CDD" id="cd14752">
    <property type="entry name" value="GH31_N"/>
    <property type="match status" value="1"/>
</dbReference>
<dbReference type="CDD" id="cd06602">
    <property type="entry name" value="GH31_MGAM_SI_GAA"/>
    <property type="match status" value="1"/>
</dbReference>
<dbReference type="PROSITE" id="PS00707">
    <property type="entry name" value="GLYCOSYL_HYDROL_F31_2"/>
    <property type="match status" value="1"/>
</dbReference>
<dbReference type="InterPro" id="IPR013780">
    <property type="entry name" value="Glyco_hydro_b"/>
</dbReference>
<dbReference type="FunFam" id="3.20.20.80:FF:000138">
    <property type="entry name" value="Putative alpha-glucosidase AgdA"/>
    <property type="match status" value="1"/>
</dbReference>
<evidence type="ECO:0000259" key="11">
    <source>
        <dbReference type="Pfam" id="PF21365"/>
    </source>
</evidence>
<keyword evidence="9" id="KW-1133">Transmembrane helix</keyword>
<keyword evidence="7 8" id="KW-0326">Glycosidase</keyword>
<dbReference type="Pfam" id="PF21365">
    <property type="entry name" value="Glyco_hydro_31_3rd"/>
    <property type="match status" value="1"/>
</dbReference>
<evidence type="ECO:0000256" key="4">
    <source>
        <dbReference type="ARBA" id="ARBA00022729"/>
    </source>
</evidence>
<dbReference type="FunFam" id="2.60.40.1180:FF:000001">
    <property type="entry name" value="Maltase-glucoamylase, intestinal"/>
    <property type="match status" value="1"/>
</dbReference>
<evidence type="ECO:0000256" key="9">
    <source>
        <dbReference type="SAM" id="Phobius"/>
    </source>
</evidence>
<accession>A0A9X0DE38</accession>
<dbReference type="GO" id="GO:0005975">
    <property type="term" value="P:carbohydrate metabolic process"/>
    <property type="evidence" value="ECO:0007669"/>
    <property type="project" value="InterPro"/>
</dbReference>
<dbReference type="OrthoDB" id="5839090at2759"/>
<evidence type="ECO:0000256" key="5">
    <source>
        <dbReference type="ARBA" id="ARBA00022801"/>
    </source>
</evidence>
<sequence length="1075" mass="118113">MTWVDLLRDIFFGGVRVGRSAEEECSFYINSLICSPETFITSFFPYCSISPSYFGLWTFFPLLLIFHFVHYYTEGSRRTMGGKLGVTVAAFAMAFLNTTLAQNPTSSQADTTTSYRSVYTLPASIDASAPIIPNIHDPQAINPQDVCPGYTASNVKRTSYGLTASLSLAGDACNVYGTDIDFLNLTVEYQSKDRLHVGIVPTYVGPSNSSWFILPESLVEKPSIDADANSTTLDSDLSFLWSNDPTFSFSIFRQSTGDVLFSTVGTKLVYENQFIEFASSLPENYNLYGLGESIHGFRMGNNFTRTFWAADVGDNIDANIYGDHGIYLDTRYYEVDAGTGNMTYVANATNATADYVSYTHGVYQRNAHGQEVLMKPSNITWRTLGGSIDLYFYAGPTQEKVTKAYQMSAVGLPAMQQYFTFGYHQCRWGYSNWTELGKVVDNFANFGLPLETIWLDIDYMNQYRDFEVDEGRFGHSEGAKFLSKLHGNGQHIVPIVDSAIYIPNPENATDAYPPFSRGNETGSFMLNPDGSLYIGSVWPGYTVFPDWIGSVLNGTGAHKWWIDELTTWHSKFSFDGIWIDMSEVSSFCVGSCGSNNLTLNPVHPPFLLPGEPGNVDFSYPEGFNLTNATEAASASSASASQSSAYATSTATVSSSTTYIRTTPTPGFRDIVYPPYAINNFQGALDVHAVSPNATHHGGTQEYDYHNLFGTQILNATYNALRNVFPSKRPFIIGRSTFAGSGKWAGHWGGDNYSLWAYMFFSIPQALSFSLFGIPMFGADTCGFSGNSDEELCNRWMQLSAFFPFYRNHNTLAANSQEPYVWASVIDATKAATTIRYTLLPYIYTTFHLAHSTGSTVMRALAWEFPNDPTLASADRQFLLGPNILVTPVLEQGATSVGGVFPGSGKGQVWYDWYNQSAITSSPGQNITIDAPLGHIPVYIRGGAILPIQEPALTTRECRKNPWGLLVASSLEGTASGELYLDDGESVIPNATLWVDFSMTQNSLYASGRGNYVDSNSLANITIMGVSSPVSNVNWNGASLTSGWTYNSTSQVLAVKGLSNSTSDGAWNSDWVLKWA</sequence>
<evidence type="ECO:0000256" key="1">
    <source>
        <dbReference type="ARBA" id="ARBA00001657"/>
    </source>
</evidence>
<reference evidence="12" key="1">
    <citation type="submission" date="2022-11" db="EMBL/GenBank/DDBJ databases">
        <title>Genome Resource of Sclerotinia nivalis Strain SnTB1, a Plant Pathogen Isolated from American Ginseng.</title>
        <authorList>
            <person name="Fan S."/>
        </authorList>
    </citation>
    <scope>NUCLEOTIDE SEQUENCE</scope>
    <source>
        <strain evidence="12">SnTB1</strain>
    </source>
</reference>
<name>A0A9X0DE38_9HELO</name>
<organism evidence="12 13">
    <name type="scientific">Sclerotinia nivalis</name>
    <dbReference type="NCBI Taxonomy" id="352851"/>
    <lineage>
        <taxon>Eukaryota</taxon>
        <taxon>Fungi</taxon>
        <taxon>Dikarya</taxon>
        <taxon>Ascomycota</taxon>
        <taxon>Pezizomycotina</taxon>
        <taxon>Leotiomycetes</taxon>
        <taxon>Helotiales</taxon>
        <taxon>Sclerotiniaceae</taxon>
        <taxon>Sclerotinia</taxon>
    </lineage>
</organism>
<dbReference type="SUPFAM" id="SSF51445">
    <property type="entry name" value="(Trans)glycosidases"/>
    <property type="match status" value="1"/>
</dbReference>
<dbReference type="InterPro" id="IPR011013">
    <property type="entry name" value="Gal_mutarotase_sf_dom"/>
</dbReference>
<comment type="caution">
    <text evidence="12">The sequence shown here is derived from an EMBL/GenBank/DDBJ whole genome shotgun (WGS) entry which is preliminary data.</text>
</comment>
<evidence type="ECO:0000256" key="8">
    <source>
        <dbReference type="RuleBase" id="RU361185"/>
    </source>
</evidence>
<dbReference type="Gene3D" id="2.60.40.1180">
    <property type="entry name" value="Golgi alpha-mannosidase II"/>
    <property type="match status" value="2"/>
</dbReference>
<dbReference type="GO" id="GO:0030246">
    <property type="term" value="F:carbohydrate binding"/>
    <property type="evidence" value="ECO:0007669"/>
    <property type="project" value="InterPro"/>
</dbReference>
<feature type="domain" description="Glycoside hydrolase family 31 TIM barrel" evidence="10">
    <location>
        <begin position="413"/>
        <end position="844"/>
    </location>
</feature>
<keyword evidence="5 8" id="KW-0378">Hydrolase</keyword>